<dbReference type="SUPFAM" id="SSF53822">
    <property type="entry name" value="Periplasmic binding protein-like I"/>
    <property type="match status" value="1"/>
</dbReference>
<dbReference type="InterPro" id="IPR028082">
    <property type="entry name" value="Peripla_BP_I"/>
</dbReference>
<dbReference type="PROSITE" id="PS51257">
    <property type="entry name" value="PROKAR_LIPOPROTEIN"/>
    <property type="match status" value="1"/>
</dbReference>
<dbReference type="CDD" id="cd06304">
    <property type="entry name" value="PBP1_BmpA_Med_PnrA-like"/>
    <property type="match status" value="1"/>
</dbReference>
<keyword evidence="4 7" id="KW-0732">Signal</keyword>
<dbReference type="PANTHER" id="PTHR34296:SF2">
    <property type="entry name" value="ABC TRANSPORTER GUANOSINE-BINDING PROTEIN NUPN"/>
    <property type="match status" value="1"/>
</dbReference>
<dbReference type="Proteomes" id="UP000078454">
    <property type="component" value="Unassembled WGS sequence"/>
</dbReference>
<evidence type="ECO:0000313" key="10">
    <source>
        <dbReference type="Proteomes" id="UP000078454"/>
    </source>
</evidence>
<reference evidence="9 10" key="1">
    <citation type="submission" date="2016-05" db="EMBL/GenBank/DDBJ databases">
        <title>Paenibacillus sp. 1ZS3-15 nov., isolated from the rhizosphere soil.</title>
        <authorList>
            <person name="Zhang X.X."/>
            <person name="Zhang J."/>
        </authorList>
    </citation>
    <scope>NUCLEOTIDE SEQUENCE [LARGE SCALE GENOMIC DNA]</scope>
    <source>
        <strain evidence="9 10">1ZS3-15</strain>
    </source>
</reference>
<name>A0A198AI91_9BACL</name>
<organism evidence="9 10">
    <name type="scientific">Paenibacillus oryzisoli</name>
    <dbReference type="NCBI Taxonomy" id="1850517"/>
    <lineage>
        <taxon>Bacteria</taxon>
        <taxon>Bacillati</taxon>
        <taxon>Bacillota</taxon>
        <taxon>Bacilli</taxon>
        <taxon>Bacillales</taxon>
        <taxon>Paenibacillaceae</taxon>
        <taxon>Paenibacillus</taxon>
    </lineage>
</organism>
<dbReference type="InterPro" id="IPR050957">
    <property type="entry name" value="BMP_lipoprotein"/>
</dbReference>
<keyword evidence="6" id="KW-0449">Lipoprotein</keyword>
<comment type="similarity">
    <text evidence="2">Belongs to the BMP lipoprotein family.</text>
</comment>
<evidence type="ECO:0000256" key="3">
    <source>
        <dbReference type="ARBA" id="ARBA00022475"/>
    </source>
</evidence>
<dbReference type="PANTHER" id="PTHR34296">
    <property type="entry name" value="TRANSCRIPTIONAL ACTIVATOR PROTEIN MED"/>
    <property type="match status" value="1"/>
</dbReference>
<evidence type="ECO:0000259" key="8">
    <source>
        <dbReference type="Pfam" id="PF02608"/>
    </source>
</evidence>
<dbReference type="RefSeq" id="WP_068663262.1">
    <property type="nucleotide sequence ID" value="NZ_LYPB01000050.1"/>
</dbReference>
<proteinExistence type="inferred from homology"/>
<dbReference type="AlphaFoldDB" id="A0A198AI91"/>
<accession>A0A198AI91</accession>
<comment type="subcellular location">
    <subcellularLocation>
        <location evidence="1">Cell membrane</location>
        <topology evidence="1">Lipid-anchor</topology>
    </subcellularLocation>
</comment>
<dbReference type="Gene3D" id="3.40.50.2300">
    <property type="match status" value="2"/>
</dbReference>
<dbReference type="STRING" id="1850517.A8708_19035"/>
<dbReference type="EMBL" id="LYPB01000050">
    <property type="protein sequence ID" value="OAS20638.1"/>
    <property type="molecule type" value="Genomic_DNA"/>
</dbReference>
<evidence type="ECO:0000256" key="7">
    <source>
        <dbReference type="SAM" id="SignalP"/>
    </source>
</evidence>
<evidence type="ECO:0000256" key="4">
    <source>
        <dbReference type="ARBA" id="ARBA00022729"/>
    </source>
</evidence>
<evidence type="ECO:0000256" key="2">
    <source>
        <dbReference type="ARBA" id="ARBA00008610"/>
    </source>
</evidence>
<feature type="domain" description="ABC transporter substrate-binding protein PnrA-like" evidence="8">
    <location>
        <begin position="41"/>
        <end position="330"/>
    </location>
</feature>
<keyword evidence="5" id="KW-0472">Membrane</keyword>
<protein>
    <submittedName>
        <fullName evidence="9">BMP family ABC transporter substrate-binding protein</fullName>
    </submittedName>
</protein>
<dbReference type="InterPro" id="IPR003760">
    <property type="entry name" value="PnrA-like"/>
</dbReference>
<evidence type="ECO:0000256" key="6">
    <source>
        <dbReference type="ARBA" id="ARBA00023288"/>
    </source>
</evidence>
<dbReference type="GO" id="GO:0005886">
    <property type="term" value="C:plasma membrane"/>
    <property type="evidence" value="ECO:0007669"/>
    <property type="project" value="UniProtKB-SubCell"/>
</dbReference>
<gene>
    <name evidence="9" type="ORF">A8708_19035</name>
</gene>
<feature type="signal peptide" evidence="7">
    <location>
        <begin position="1"/>
        <end position="21"/>
    </location>
</feature>
<evidence type="ECO:0000256" key="1">
    <source>
        <dbReference type="ARBA" id="ARBA00004193"/>
    </source>
</evidence>
<keyword evidence="10" id="KW-1185">Reference proteome</keyword>
<evidence type="ECO:0000313" key="9">
    <source>
        <dbReference type="EMBL" id="OAS20638.1"/>
    </source>
</evidence>
<dbReference type="Pfam" id="PF02608">
    <property type="entry name" value="Bmp"/>
    <property type="match status" value="1"/>
</dbReference>
<feature type="chain" id="PRO_5039243425" evidence="7">
    <location>
        <begin position="22"/>
        <end position="341"/>
    </location>
</feature>
<sequence>MKKVIFSVLAATVLLTGCGAAKTETASPAASGAPAAKSDKKIILITPEKIGVNPFFTQMDEGVKKASKEFGVTVKTVESADASAIEQNLRAAVADNYDLIITSSFTAEDALKKVATENPKKSFAIIDTVVDLPNVRSVVFREHEAAYLLGAAAGLSTKKNIVGMVAAVDIPLIKKYTVGFQEGLKATNPNAKFIVNYVGSFTDPAKAKELALTQFSQGADFIAGASAVGDLGVFEAAKEKGFYTSGQDIDRTLTDPQHIVLSQLKGTDAVAYQTVKDFVNGTFKFGAVDYGLKEDGVGLTFVTRETTSALSPFVGQDVITKVKAIRDDIVSGKVKVENPVK</sequence>
<keyword evidence="3" id="KW-1003">Cell membrane</keyword>
<dbReference type="OrthoDB" id="9784230at2"/>
<comment type="caution">
    <text evidence="9">The sequence shown here is derived from an EMBL/GenBank/DDBJ whole genome shotgun (WGS) entry which is preliminary data.</text>
</comment>
<evidence type="ECO:0000256" key="5">
    <source>
        <dbReference type="ARBA" id="ARBA00023136"/>
    </source>
</evidence>